<sequence length="20" mass="2511">MLKIIRTHMLYWQLRPLARA</sequence>
<dbReference type="EMBL" id="GGEC01007548">
    <property type="protein sequence ID" value="MBW88031.1"/>
    <property type="molecule type" value="Transcribed_RNA"/>
</dbReference>
<accession>A0A2P2J3F9</accession>
<dbReference type="AlphaFoldDB" id="A0A2P2J3F9"/>
<reference evidence="1" key="1">
    <citation type="submission" date="2018-02" db="EMBL/GenBank/DDBJ databases">
        <title>Rhizophora mucronata_Transcriptome.</title>
        <authorList>
            <person name="Meera S.P."/>
            <person name="Sreeshan A."/>
            <person name="Augustine A."/>
        </authorList>
    </citation>
    <scope>NUCLEOTIDE SEQUENCE</scope>
    <source>
        <tissue evidence="1">Leaf</tissue>
    </source>
</reference>
<name>A0A2P2J3F9_RHIMU</name>
<evidence type="ECO:0000313" key="1">
    <source>
        <dbReference type="EMBL" id="MBW88031.1"/>
    </source>
</evidence>
<proteinExistence type="predicted"/>
<protein>
    <submittedName>
        <fullName evidence="1">Uncharacterized protein</fullName>
    </submittedName>
</protein>
<organism evidence="1">
    <name type="scientific">Rhizophora mucronata</name>
    <name type="common">Asiatic mangrove</name>
    <dbReference type="NCBI Taxonomy" id="61149"/>
    <lineage>
        <taxon>Eukaryota</taxon>
        <taxon>Viridiplantae</taxon>
        <taxon>Streptophyta</taxon>
        <taxon>Embryophyta</taxon>
        <taxon>Tracheophyta</taxon>
        <taxon>Spermatophyta</taxon>
        <taxon>Magnoliopsida</taxon>
        <taxon>eudicotyledons</taxon>
        <taxon>Gunneridae</taxon>
        <taxon>Pentapetalae</taxon>
        <taxon>rosids</taxon>
        <taxon>fabids</taxon>
        <taxon>Malpighiales</taxon>
        <taxon>Rhizophoraceae</taxon>
        <taxon>Rhizophora</taxon>
    </lineage>
</organism>